<dbReference type="InterPro" id="IPR017441">
    <property type="entry name" value="Protein_kinase_ATP_BS"/>
</dbReference>
<dbReference type="InterPro" id="IPR000719">
    <property type="entry name" value="Prot_kinase_dom"/>
</dbReference>
<gene>
    <name evidence="9" type="ORF">AMOR_41870</name>
</gene>
<dbReference type="InterPro" id="IPR011009">
    <property type="entry name" value="Kinase-like_dom_sf"/>
</dbReference>
<keyword evidence="6" id="KW-0472">Membrane</keyword>
<proteinExistence type="predicted"/>
<dbReference type="SMART" id="SM00240">
    <property type="entry name" value="FHA"/>
    <property type="match status" value="1"/>
</dbReference>
<organism evidence="9 10">
    <name type="scientific">Anaeromyxobacter oryzae</name>
    <dbReference type="NCBI Taxonomy" id="2918170"/>
    <lineage>
        <taxon>Bacteria</taxon>
        <taxon>Pseudomonadati</taxon>
        <taxon>Myxococcota</taxon>
        <taxon>Myxococcia</taxon>
        <taxon>Myxococcales</taxon>
        <taxon>Cystobacterineae</taxon>
        <taxon>Anaeromyxobacteraceae</taxon>
        <taxon>Anaeromyxobacter</taxon>
    </lineage>
</organism>
<evidence type="ECO:0000259" key="7">
    <source>
        <dbReference type="PROSITE" id="PS50006"/>
    </source>
</evidence>
<dbReference type="PANTHER" id="PTHR43289:SF34">
    <property type="entry name" value="SERINE_THREONINE-PROTEIN KINASE YBDM-RELATED"/>
    <property type="match status" value="1"/>
</dbReference>
<keyword evidence="10" id="KW-1185">Reference proteome</keyword>
<feature type="domain" description="Protein kinase" evidence="8">
    <location>
        <begin position="168"/>
        <end position="417"/>
    </location>
</feature>
<dbReference type="PROSITE" id="PS50011">
    <property type="entry name" value="PROTEIN_KINASE_DOM"/>
    <property type="match status" value="1"/>
</dbReference>
<dbReference type="PROSITE" id="PS00107">
    <property type="entry name" value="PROTEIN_KINASE_ATP"/>
    <property type="match status" value="1"/>
</dbReference>
<evidence type="ECO:0000313" key="9">
    <source>
        <dbReference type="EMBL" id="BDG05191.1"/>
    </source>
</evidence>
<keyword evidence="6" id="KW-1133">Transmembrane helix</keyword>
<evidence type="ECO:0000256" key="2">
    <source>
        <dbReference type="ARBA" id="ARBA00022741"/>
    </source>
</evidence>
<accession>A0ABM7X087</accession>
<evidence type="ECO:0000313" key="10">
    <source>
        <dbReference type="Proteomes" id="UP001162891"/>
    </source>
</evidence>
<dbReference type="PANTHER" id="PTHR43289">
    <property type="entry name" value="MITOGEN-ACTIVATED PROTEIN KINASE KINASE KINASE 20-RELATED"/>
    <property type="match status" value="1"/>
</dbReference>
<dbReference type="InterPro" id="IPR000253">
    <property type="entry name" value="FHA_dom"/>
</dbReference>
<protein>
    <recommendedName>
        <fullName evidence="11">Non-specific serine/threonine protein kinase</fullName>
    </recommendedName>
</protein>
<evidence type="ECO:0000256" key="5">
    <source>
        <dbReference type="PROSITE-ProRule" id="PRU10141"/>
    </source>
</evidence>
<dbReference type="SUPFAM" id="SSF56112">
    <property type="entry name" value="Protein kinase-like (PK-like)"/>
    <property type="match status" value="1"/>
</dbReference>
<evidence type="ECO:0000256" key="1">
    <source>
        <dbReference type="ARBA" id="ARBA00022679"/>
    </source>
</evidence>
<evidence type="ECO:0008006" key="11">
    <source>
        <dbReference type="Google" id="ProtNLM"/>
    </source>
</evidence>
<dbReference type="Gene3D" id="2.60.200.20">
    <property type="match status" value="1"/>
</dbReference>
<evidence type="ECO:0000256" key="3">
    <source>
        <dbReference type="ARBA" id="ARBA00022777"/>
    </source>
</evidence>
<dbReference type="Gene3D" id="1.10.510.10">
    <property type="entry name" value="Transferase(Phosphotransferase) domain 1"/>
    <property type="match status" value="1"/>
</dbReference>
<evidence type="ECO:0000256" key="4">
    <source>
        <dbReference type="ARBA" id="ARBA00022840"/>
    </source>
</evidence>
<keyword evidence="6" id="KW-0812">Transmembrane</keyword>
<dbReference type="InterPro" id="IPR008984">
    <property type="entry name" value="SMAD_FHA_dom_sf"/>
</dbReference>
<keyword evidence="4 5" id="KW-0067">ATP-binding</keyword>
<dbReference type="RefSeq" id="WP_248353764.1">
    <property type="nucleotide sequence ID" value="NZ_AP025591.1"/>
</dbReference>
<dbReference type="SUPFAM" id="SSF49879">
    <property type="entry name" value="SMAD/FHA domain"/>
    <property type="match status" value="1"/>
</dbReference>
<keyword evidence="3" id="KW-0418">Kinase</keyword>
<dbReference type="Proteomes" id="UP001162891">
    <property type="component" value="Chromosome"/>
</dbReference>
<dbReference type="EMBL" id="AP025591">
    <property type="protein sequence ID" value="BDG05191.1"/>
    <property type="molecule type" value="Genomic_DNA"/>
</dbReference>
<dbReference type="PROSITE" id="PS00108">
    <property type="entry name" value="PROTEIN_KINASE_ST"/>
    <property type="match status" value="1"/>
</dbReference>
<feature type="binding site" evidence="5">
    <location>
        <position position="197"/>
    </location>
    <ligand>
        <name>ATP</name>
        <dbReference type="ChEBI" id="CHEBI:30616"/>
    </ligand>
</feature>
<evidence type="ECO:0000259" key="8">
    <source>
        <dbReference type="PROSITE" id="PS50011"/>
    </source>
</evidence>
<dbReference type="Pfam" id="PF00069">
    <property type="entry name" value="Pkinase"/>
    <property type="match status" value="1"/>
</dbReference>
<dbReference type="CDD" id="cd00060">
    <property type="entry name" value="FHA"/>
    <property type="match status" value="1"/>
</dbReference>
<dbReference type="Gene3D" id="3.30.200.20">
    <property type="entry name" value="Phosphorylase Kinase, domain 1"/>
    <property type="match status" value="1"/>
</dbReference>
<feature type="transmembrane region" description="Helical" evidence="6">
    <location>
        <begin position="443"/>
        <end position="463"/>
    </location>
</feature>
<dbReference type="CDD" id="cd14014">
    <property type="entry name" value="STKc_PknB_like"/>
    <property type="match status" value="1"/>
</dbReference>
<dbReference type="SMART" id="SM00220">
    <property type="entry name" value="S_TKc"/>
    <property type="match status" value="1"/>
</dbReference>
<dbReference type="Pfam" id="PF00498">
    <property type="entry name" value="FHA"/>
    <property type="match status" value="1"/>
</dbReference>
<dbReference type="PROSITE" id="PS50006">
    <property type="entry name" value="FHA_DOMAIN"/>
    <property type="match status" value="1"/>
</dbReference>
<keyword evidence="1" id="KW-0808">Transferase</keyword>
<evidence type="ECO:0000256" key="6">
    <source>
        <dbReference type="SAM" id="Phobius"/>
    </source>
</evidence>
<keyword evidence="2 5" id="KW-0547">Nucleotide-binding</keyword>
<feature type="domain" description="FHA" evidence="7">
    <location>
        <begin position="38"/>
        <end position="87"/>
    </location>
</feature>
<sequence length="467" mass="50050">MEPGRSPLAGGRAATLIVRVEDTTDGSVVEHTFAHSPVRIGRSARNELSLPHRFVSASHGVVEFSGHGRRYTDLGSTNGSVLDGDLVPPRVAVELGPGAELDIGPLRLTFPAPPIEVPALGPDAAHAAPPPAIRPGGITAVMQQLARAPTTEQSWQDVLFPGSVIGRFELVRELGRGSFGVVFEAEDRHLRRRVAFKAVRPGGSSQVLLRQERLQKEAEAIAQLTHPNIVTLYDAGTCQSGPYLVLELLRGATLQETMRRERLEVSRALEIAIEIAWALEHAHAAGVVHRDLKPANVFVCSTGAVKVLDFGIASVLGGEDVRAVGTPAYMAPEQWRNGRQDPRTDVFAAATMLCETLTGNLPYRVTRSSSAVLDPGARPAVEAPGVPGDLQALLRSALSADPAARPLNGRAWLDALLATQERLDRPNRLETWRARLQGRASRIPLRLVLGAVGVAAAGVALLYELLR</sequence>
<dbReference type="InterPro" id="IPR008271">
    <property type="entry name" value="Ser/Thr_kinase_AS"/>
</dbReference>
<name>A0ABM7X087_9BACT</name>
<reference evidence="10" key="1">
    <citation type="journal article" date="2022" name="Int. J. Syst. Evol. Microbiol.">
        <title>Anaeromyxobacter oryzae sp. nov., Anaeromyxobacter diazotrophicus sp. nov. and Anaeromyxobacter paludicola sp. nov., isolated from paddy soils.</title>
        <authorList>
            <person name="Itoh H."/>
            <person name="Xu Z."/>
            <person name="Mise K."/>
            <person name="Masuda Y."/>
            <person name="Ushijima N."/>
            <person name="Hayakawa C."/>
            <person name="Shiratori Y."/>
            <person name="Senoo K."/>
        </authorList>
    </citation>
    <scope>NUCLEOTIDE SEQUENCE [LARGE SCALE GENOMIC DNA]</scope>
    <source>
        <strain evidence="10">Red232</strain>
    </source>
</reference>